<proteinExistence type="predicted"/>
<gene>
    <name evidence="1" type="ORF">HNR09_000757</name>
</gene>
<name>A0A7Z0K871_9MICC</name>
<sequence>MGHPHGAESDAGRRGVGQKLVAELLVPLTLSAQGTQR</sequence>
<evidence type="ECO:0000313" key="1">
    <source>
        <dbReference type="EMBL" id="NYJ77346.1"/>
    </source>
</evidence>
<dbReference type="AlphaFoldDB" id="A0A7Z0K871"/>
<keyword evidence="2" id="KW-1185">Reference proteome</keyword>
<dbReference type="Proteomes" id="UP000535437">
    <property type="component" value="Unassembled WGS sequence"/>
</dbReference>
<protein>
    <submittedName>
        <fullName evidence="1">Uncharacterized protein</fullName>
    </submittedName>
</protein>
<evidence type="ECO:0000313" key="2">
    <source>
        <dbReference type="Proteomes" id="UP000535437"/>
    </source>
</evidence>
<comment type="caution">
    <text evidence="1">The sequence shown here is derived from an EMBL/GenBank/DDBJ whole genome shotgun (WGS) entry which is preliminary data.</text>
</comment>
<accession>A0A7Z0K871</accession>
<organism evidence="1 2">
    <name type="scientific">Nesterenkonia xinjiangensis</name>
    <dbReference type="NCBI Taxonomy" id="225327"/>
    <lineage>
        <taxon>Bacteria</taxon>
        <taxon>Bacillati</taxon>
        <taxon>Actinomycetota</taxon>
        <taxon>Actinomycetes</taxon>
        <taxon>Micrococcales</taxon>
        <taxon>Micrococcaceae</taxon>
        <taxon>Nesterenkonia</taxon>
    </lineage>
</organism>
<dbReference type="EMBL" id="JACCFY010000001">
    <property type="protein sequence ID" value="NYJ77346.1"/>
    <property type="molecule type" value="Genomic_DNA"/>
</dbReference>
<reference evidence="1 2" key="1">
    <citation type="submission" date="2020-07" db="EMBL/GenBank/DDBJ databases">
        <title>Sequencing the genomes of 1000 actinobacteria strains.</title>
        <authorList>
            <person name="Klenk H.-P."/>
        </authorList>
    </citation>
    <scope>NUCLEOTIDE SEQUENCE [LARGE SCALE GENOMIC DNA]</scope>
    <source>
        <strain evidence="1 2">DSM 15475</strain>
    </source>
</reference>